<keyword evidence="3" id="KW-1185">Reference proteome</keyword>
<feature type="region of interest" description="Disordered" evidence="1">
    <location>
        <begin position="1"/>
        <end position="46"/>
    </location>
</feature>
<organism evidence="2 3">
    <name type="scientific">Maritimibacter dapengensis</name>
    <dbReference type="NCBI Taxonomy" id="2836868"/>
    <lineage>
        <taxon>Bacteria</taxon>
        <taxon>Pseudomonadati</taxon>
        <taxon>Pseudomonadota</taxon>
        <taxon>Alphaproteobacteria</taxon>
        <taxon>Rhodobacterales</taxon>
        <taxon>Roseobacteraceae</taxon>
        <taxon>Maritimibacter</taxon>
    </lineage>
</organism>
<sequence length="46" mass="5186">MARAKTPQGEKLKDNRTDDSRKARAKAARDDRAATPRVQFTDWAAI</sequence>
<protein>
    <submittedName>
        <fullName evidence="2">Uncharacterized protein</fullName>
    </submittedName>
</protein>
<dbReference type="RefSeq" id="WP_218392323.1">
    <property type="nucleotide sequence ID" value="NZ_JAHUZE010000002.1"/>
</dbReference>
<comment type="caution">
    <text evidence="2">The sequence shown here is derived from an EMBL/GenBank/DDBJ whole genome shotgun (WGS) entry which is preliminary data.</text>
</comment>
<dbReference type="EMBL" id="JAHUZE010000002">
    <property type="protein sequence ID" value="MBV7379177.1"/>
    <property type="molecule type" value="Genomic_DNA"/>
</dbReference>
<gene>
    <name evidence="2" type="ORF">KJP28_09565</name>
</gene>
<evidence type="ECO:0000313" key="3">
    <source>
        <dbReference type="Proteomes" id="UP000756530"/>
    </source>
</evidence>
<feature type="compositionally biased region" description="Basic and acidic residues" evidence="1">
    <location>
        <begin position="8"/>
        <end position="34"/>
    </location>
</feature>
<name>A0ABS6T1Q4_9RHOB</name>
<reference evidence="2 3" key="1">
    <citation type="submission" date="2021-05" db="EMBL/GenBank/DDBJ databases">
        <title>Culturable bacteria isolated from Daya Bay.</title>
        <authorList>
            <person name="Zheng W."/>
            <person name="Yu S."/>
            <person name="Huang Y."/>
        </authorList>
    </citation>
    <scope>NUCLEOTIDE SEQUENCE [LARGE SCALE GENOMIC DNA]</scope>
    <source>
        <strain evidence="2 3">DP4N28-5</strain>
    </source>
</reference>
<evidence type="ECO:0000256" key="1">
    <source>
        <dbReference type="SAM" id="MobiDB-lite"/>
    </source>
</evidence>
<evidence type="ECO:0000313" key="2">
    <source>
        <dbReference type="EMBL" id="MBV7379177.1"/>
    </source>
</evidence>
<accession>A0ABS6T1Q4</accession>
<dbReference type="Proteomes" id="UP000756530">
    <property type="component" value="Unassembled WGS sequence"/>
</dbReference>
<proteinExistence type="predicted"/>